<dbReference type="eggNOG" id="KOG2108">
    <property type="taxonomic scope" value="Eukaryota"/>
</dbReference>
<dbReference type="FunCoup" id="H3B0B8">
    <property type="interactions" value="1821"/>
</dbReference>
<dbReference type="Ensembl" id="ENSLACT00000015445.1">
    <property type="protein sequence ID" value="ENSLACP00000015339.1"/>
    <property type="gene ID" value="ENSLACG00000013504.1"/>
</dbReference>
<evidence type="ECO:0000256" key="2">
    <source>
        <dbReference type="ARBA" id="ARBA00022801"/>
    </source>
</evidence>
<dbReference type="CDD" id="cd22095">
    <property type="entry name" value="F-box_FBXO18"/>
    <property type="match status" value="1"/>
</dbReference>
<evidence type="ECO:0000256" key="4">
    <source>
        <dbReference type="ARBA" id="ARBA00022840"/>
    </source>
</evidence>
<feature type="domain" description="F-box" evidence="6">
    <location>
        <begin position="199"/>
        <end position="250"/>
    </location>
</feature>
<dbReference type="Pfam" id="PF12937">
    <property type="entry name" value="F-box-like"/>
    <property type="match status" value="1"/>
</dbReference>
<dbReference type="InterPro" id="IPR000212">
    <property type="entry name" value="DNA_helicase_UvrD/REP"/>
</dbReference>
<dbReference type="InParanoid" id="H3B0B8"/>
<dbReference type="SUPFAM" id="SSF52540">
    <property type="entry name" value="P-loop containing nucleoside triphosphate hydrolases"/>
    <property type="match status" value="1"/>
</dbReference>
<dbReference type="EMBL" id="AFYH01108185">
    <property type="status" value="NOT_ANNOTATED_CDS"/>
    <property type="molecule type" value="Genomic_DNA"/>
</dbReference>
<dbReference type="InterPro" id="IPR027417">
    <property type="entry name" value="P-loop_NTPase"/>
</dbReference>
<dbReference type="GO" id="GO:0043138">
    <property type="term" value="F:3'-5' DNA helicase activity"/>
    <property type="evidence" value="ECO:0007669"/>
    <property type="project" value="TreeGrafter"/>
</dbReference>
<dbReference type="EMBL" id="AFYH01108191">
    <property type="status" value="NOT_ANNOTATED_CDS"/>
    <property type="molecule type" value="Genomic_DNA"/>
</dbReference>
<protein>
    <submittedName>
        <fullName evidence="7">F-box DNA helicase 1</fullName>
    </submittedName>
</protein>
<dbReference type="PANTHER" id="PTHR11070">
    <property type="entry name" value="UVRD / RECB / PCRA DNA HELICASE FAMILY MEMBER"/>
    <property type="match status" value="1"/>
</dbReference>
<dbReference type="EMBL" id="AFYH01108192">
    <property type="status" value="NOT_ANNOTATED_CDS"/>
    <property type="molecule type" value="Genomic_DNA"/>
</dbReference>
<reference evidence="7" key="2">
    <citation type="submission" date="2025-08" db="UniProtKB">
        <authorList>
            <consortium name="Ensembl"/>
        </authorList>
    </citation>
    <scope>IDENTIFICATION</scope>
</reference>
<evidence type="ECO:0000256" key="5">
    <source>
        <dbReference type="SAM" id="Phobius"/>
    </source>
</evidence>
<dbReference type="GO" id="GO:0000724">
    <property type="term" value="P:double-strand break repair via homologous recombination"/>
    <property type="evidence" value="ECO:0007669"/>
    <property type="project" value="TreeGrafter"/>
</dbReference>
<sequence>MESRRGAKRRHLTQFDCRALSQSIDGIFSLTQPFTYKRTSRDVNRGLYPRDGARARGAVSCICSYRIQRKVASVGKMAEEGGVQEEAVAGPSCSVGHQFFVIKDEKSPFAEPEQKPNIKRHLTSAADETQDFGDNWGRLAKKPCVYGLAQAPWLGCADQAPSLPERAIKREKEEEPAAEPVTNIHYGLLEAAACEEEPQGHIGQLPRELLMNIFSCLPALDLYRHISLVCQHWREIVKDPLVLRMPWRVVLNILKNYQLAVGDAQKVLSSCPVDKDNAYREDFCVLQILWYMANFKHDRSIKPEAIQLCLKGHPLYSQAEPCVSTRLPELGETTGTVNVWAATAVIVLLSDGVKDIQRLSACLSRPCSTLSVHVITEFLYCMATLLYAMRENGINISNRIHYNIYTSLYLRENTTHISTRIKSEESYLTGVADIKLTHEQKQILNHEIAPGQVVKIMAFAETGKKKKKSTKLNNKCIKKRFCYHKYQKAVLKKKKKLFPSMPVAFFFHLFSYILVCKRYKIRKKLNWSGPSCFTVSYVLPKGRGGFIRAKQVVQTLNAFFASVDENVSSEHVPVWRKDTHGRRVLVLHKENQETVEDAQNIWGRMINLNERSEKAYYMTQDGYLKLWQLSKPSLGYDAIFIDEAQDCTPVIMNVFLSQSCGKILVGDPHQQIYSFRGAVNTLSEIPPTHVYYLTKALSSSYSCGCWGLPVLPFMKLFKKKKTHVFSSVAGSIAGSTQGQLAVLSRTNTVVFDEAVRFTEGDTPAKIYIVGGVDRFGLNKILDLWRLLQPQEERQR</sequence>
<dbReference type="PANTHER" id="PTHR11070:SF30">
    <property type="entry name" value="F-BOX DNA HELICASE 1"/>
    <property type="match status" value="1"/>
</dbReference>
<keyword evidence="1" id="KW-0547">Nucleotide-binding</keyword>
<dbReference type="Pfam" id="PF00580">
    <property type="entry name" value="UvrD-helicase"/>
    <property type="match status" value="1"/>
</dbReference>
<dbReference type="Gene3D" id="1.20.1280.50">
    <property type="match status" value="1"/>
</dbReference>
<dbReference type="GO" id="GO:0005524">
    <property type="term" value="F:ATP binding"/>
    <property type="evidence" value="ECO:0007669"/>
    <property type="project" value="UniProtKB-KW"/>
</dbReference>
<keyword evidence="4" id="KW-0067">ATP-binding</keyword>
<dbReference type="PROSITE" id="PS50181">
    <property type="entry name" value="FBOX"/>
    <property type="match status" value="1"/>
</dbReference>
<dbReference type="SUPFAM" id="SSF81383">
    <property type="entry name" value="F-box domain"/>
    <property type="match status" value="1"/>
</dbReference>
<accession>H3B0B8</accession>
<dbReference type="SMART" id="SM00256">
    <property type="entry name" value="FBOX"/>
    <property type="match status" value="1"/>
</dbReference>
<evidence type="ECO:0000313" key="7">
    <source>
        <dbReference type="Ensembl" id="ENSLACP00000015339.1"/>
    </source>
</evidence>
<keyword evidence="8" id="KW-1185">Reference proteome</keyword>
<reference evidence="7" key="3">
    <citation type="submission" date="2025-09" db="UniProtKB">
        <authorList>
            <consortium name="Ensembl"/>
        </authorList>
    </citation>
    <scope>IDENTIFICATION</scope>
</reference>
<dbReference type="AlphaFoldDB" id="H3B0B8"/>
<dbReference type="EMBL" id="AFYH01108187">
    <property type="status" value="NOT_ANNOTATED_CDS"/>
    <property type="molecule type" value="Genomic_DNA"/>
</dbReference>
<feature type="transmembrane region" description="Helical" evidence="5">
    <location>
        <begin position="497"/>
        <end position="515"/>
    </location>
</feature>
<proteinExistence type="predicted"/>
<dbReference type="OMA" id="CERCVWT"/>
<evidence type="ECO:0000313" key="8">
    <source>
        <dbReference type="Proteomes" id="UP000008672"/>
    </source>
</evidence>
<dbReference type="GO" id="GO:0031297">
    <property type="term" value="P:replication fork processing"/>
    <property type="evidence" value="ECO:0007669"/>
    <property type="project" value="TreeGrafter"/>
</dbReference>
<evidence type="ECO:0000256" key="1">
    <source>
        <dbReference type="ARBA" id="ARBA00022741"/>
    </source>
</evidence>
<organism evidence="7 8">
    <name type="scientific">Latimeria chalumnae</name>
    <name type="common">Coelacanth</name>
    <dbReference type="NCBI Taxonomy" id="7897"/>
    <lineage>
        <taxon>Eukaryota</taxon>
        <taxon>Metazoa</taxon>
        <taxon>Chordata</taxon>
        <taxon>Craniata</taxon>
        <taxon>Vertebrata</taxon>
        <taxon>Euteleostomi</taxon>
        <taxon>Coelacanthiformes</taxon>
        <taxon>Coelacanthidae</taxon>
        <taxon>Latimeria</taxon>
    </lineage>
</organism>
<evidence type="ECO:0000256" key="3">
    <source>
        <dbReference type="ARBA" id="ARBA00022806"/>
    </source>
</evidence>
<dbReference type="InterPro" id="IPR036047">
    <property type="entry name" value="F-box-like_dom_sf"/>
</dbReference>
<dbReference type="GO" id="GO:0003677">
    <property type="term" value="F:DNA binding"/>
    <property type="evidence" value="ECO:0007669"/>
    <property type="project" value="InterPro"/>
</dbReference>
<dbReference type="EMBL" id="AFYH01108194">
    <property type="status" value="NOT_ANNOTATED_CDS"/>
    <property type="molecule type" value="Genomic_DNA"/>
</dbReference>
<keyword evidence="5" id="KW-0812">Transmembrane</keyword>
<dbReference type="STRING" id="7897.ENSLACP00000015339"/>
<dbReference type="HOGENOM" id="CLU_009740_0_0_1"/>
<reference evidence="8" key="1">
    <citation type="submission" date="2011-08" db="EMBL/GenBank/DDBJ databases">
        <title>The draft genome of Latimeria chalumnae.</title>
        <authorList>
            <person name="Di Palma F."/>
            <person name="Alfoldi J."/>
            <person name="Johnson J."/>
            <person name="Berlin A."/>
            <person name="Gnerre S."/>
            <person name="Jaffe D."/>
            <person name="MacCallum I."/>
            <person name="Young S."/>
            <person name="Walker B.J."/>
            <person name="Lander E."/>
            <person name="Lindblad-Toh K."/>
        </authorList>
    </citation>
    <scope>NUCLEOTIDE SEQUENCE [LARGE SCALE GENOMIC DNA]</scope>
    <source>
        <strain evidence="8">Wild caught</strain>
    </source>
</reference>
<dbReference type="InterPro" id="IPR001810">
    <property type="entry name" value="F-box_dom"/>
</dbReference>
<dbReference type="EMBL" id="AFYH01108193">
    <property type="status" value="NOT_ANNOTATED_CDS"/>
    <property type="molecule type" value="Genomic_DNA"/>
</dbReference>
<dbReference type="GeneTree" id="ENSGT00390000011669"/>
<evidence type="ECO:0000259" key="6">
    <source>
        <dbReference type="PROSITE" id="PS50181"/>
    </source>
</evidence>
<dbReference type="EMBL" id="AFYH01108189">
    <property type="status" value="NOT_ANNOTATED_CDS"/>
    <property type="molecule type" value="Genomic_DNA"/>
</dbReference>
<keyword evidence="2" id="KW-0378">Hydrolase</keyword>
<dbReference type="EMBL" id="AFYH01108188">
    <property type="status" value="NOT_ANNOTATED_CDS"/>
    <property type="molecule type" value="Genomic_DNA"/>
</dbReference>
<gene>
    <name evidence="7" type="primary">FBH1</name>
</gene>
<dbReference type="EMBL" id="AFYH01108190">
    <property type="status" value="NOT_ANNOTATED_CDS"/>
    <property type="molecule type" value="Genomic_DNA"/>
</dbReference>
<name>H3B0B8_LATCH</name>
<keyword evidence="3" id="KW-0347">Helicase</keyword>
<dbReference type="Bgee" id="ENSLACG00000013504">
    <property type="expression patterns" value="Expressed in post-anal tail muscle and 6 other cell types or tissues"/>
</dbReference>
<dbReference type="InterPro" id="IPR014016">
    <property type="entry name" value="UvrD-like_ATP-bd"/>
</dbReference>
<keyword evidence="5" id="KW-0472">Membrane</keyword>
<dbReference type="Proteomes" id="UP000008672">
    <property type="component" value="Unassembled WGS sequence"/>
</dbReference>
<dbReference type="EMBL" id="AFYH01108186">
    <property type="status" value="NOT_ANNOTATED_CDS"/>
    <property type="molecule type" value="Genomic_DNA"/>
</dbReference>
<dbReference type="GO" id="GO:0005634">
    <property type="term" value="C:nucleus"/>
    <property type="evidence" value="ECO:0007669"/>
    <property type="project" value="TreeGrafter"/>
</dbReference>
<dbReference type="Gene3D" id="3.40.50.300">
    <property type="entry name" value="P-loop containing nucleotide triphosphate hydrolases"/>
    <property type="match status" value="1"/>
</dbReference>
<dbReference type="GO" id="GO:0016787">
    <property type="term" value="F:hydrolase activity"/>
    <property type="evidence" value="ECO:0007669"/>
    <property type="project" value="UniProtKB-KW"/>
</dbReference>
<keyword evidence="5" id="KW-1133">Transmembrane helix</keyword>